<feature type="compositionally biased region" description="Low complexity" evidence="1">
    <location>
        <begin position="41"/>
        <end position="62"/>
    </location>
</feature>
<dbReference type="PANTHER" id="PTHR45669:SF22">
    <property type="entry name" value="GLUTAREDOXIN DOMAIN-CONTAINING CYSTEINE-RICH PROTEIN CG12206-RELATED"/>
    <property type="match status" value="1"/>
</dbReference>
<dbReference type="EMBL" id="CM018203">
    <property type="protein sequence ID" value="KAB2093651.1"/>
    <property type="molecule type" value="Genomic_DNA"/>
</dbReference>
<dbReference type="InterPro" id="IPR036249">
    <property type="entry name" value="Thioredoxin-like_sf"/>
</dbReference>
<keyword evidence="4" id="KW-1185">Reference proteome</keyword>
<evidence type="ECO:0000313" key="4">
    <source>
        <dbReference type="Proteomes" id="UP000327439"/>
    </source>
</evidence>
<evidence type="ECO:0000256" key="1">
    <source>
        <dbReference type="SAM" id="MobiDB-lite"/>
    </source>
</evidence>
<dbReference type="SUPFAM" id="SSF52833">
    <property type="entry name" value="Thioredoxin-like"/>
    <property type="match status" value="1"/>
</dbReference>
<dbReference type="AlphaFoldDB" id="A0A5J5WLJ2"/>
<dbReference type="Pfam" id="PF00462">
    <property type="entry name" value="Glutaredoxin"/>
    <property type="match status" value="1"/>
</dbReference>
<feature type="region of interest" description="Disordered" evidence="1">
    <location>
        <begin position="41"/>
        <end position="77"/>
    </location>
</feature>
<name>A0A5J5WLJ2_GOSBA</name>
<accession>A0A5J5WLJ2</accession>
<dbReference type="Pfam" id="PF23733">
    <property type="entry name" value="GRXCR1-2_C"/>
    <property type="match status" value="1"/>
</dbReference>
<reference evidence="4" key="1">
    <citation type="journal article" date="2020" name="Nat. Genet.">
        <title>Genomic diversifications of five Gossypium allopolyploid species and their impact on cotton improvement.</title>
        <authorList>
            <person name="Chen Z.J."/>
            <person name="Sreedasyam A."/>
            <person name="Ando A."/>
            <person name="Song Q."/>
            <person name="De Santiago L.M."/>
            <person name="Hulse-Kemp A.M."/>
            <person name="Ding M."/>
            <person name="Ye W."/>
            <person name="Kirkbride R.C."/>
            <person name="Jenkins J."/>
            <person name="Plott C."/>
            <person name="Lovell J."/>
            <person name="Lin Y.M."/>
            <person name="Vaughn R."/>
            <person name="Liu B."/>
            <person name="Simpson S."/>
            <person name="Scheffler B.E."/>
            <person name="Wen L."/>
            <person name="Saski C.A."/>
            <person name="Grover C.E."/>
            <person name="Hu G."/>
            <person name="Conover J.L."/>
            <person name="Carlson J.W."/>
            <person name="Shu S."/>
            <person name="Boston L.B."/>
            <person name="Williams M."/>
            <person name="Peterson D.G."/>
            <person name="McGee K."/>
            <person name="Jones D.C."/>
            <person name="Wendel J.F."/>
            <person name="Stelly D.M."/>
            <person name="Grimwood J."/>
            <person name="Schmutz J."/>
        </authorList>
    </citation>
    <scope>NUCLEOTIDE SEQUENCE [LARGE SCALE GENOMIC DNA]</scope>
    <source>
        <strain evidence="4">cv. 3-79</strain>
    </source>
</reference>
<proteinExistence type="predicted"/>
<feature type="compositionally biased region" description="Polar residues" evidence="1">
    <location>
        <begin position="105"/>
        <end position="124"/>
    </location>
</feature>
<dbReference type="PROSITE" id="PS51354">
    <property type="entry name" value="GLUTAREDOXIN_2"/>
    <property type="match status" value="1"/>
</dbReference>
<protein>
    <recommendedName>
        <fullName evidence="2">Glutaredoxin domain-containing protein</fullName>
    </recommendedName>
</protein>
<dbReference type="InterPro" id="IPR002109">
    <property type="entry name" value="Glutaredoxin"/>
</dbReference>
<dbReference type="Proteomes" id="UP000327439">
    <property type="component" value="Chromosome A02"/>
</dbReference>
<sequence>MGCVSSNLLNRDDEFTQLGSSAFGNHIVSLTSTTYGLLTLDPPSHSTTTPPSPQPSFTSGSTFSESKPLWSEPRPVPTRPEVINSWELMSGLDADSFRFSPIPNKENSNPNVGKNGSVSTPPVSRSSLLDKFQADSFRFPITVLPEKENADPNLKKNGAVAKTPFSPLHKYDSGSDAISKPSPLDKFENICPPNGENRVVIYTTTLRGIRKTFEDCNAVRSAIESYGVVICERDISMDRGFKEELRELMKATNQTTPPQVFIQGRYIGGAEQVMKIVDEGWFGDLINGLPKKKAGGVCDGCGDVKFLPCFRCNGSCKMAAAAEEGRRTVVVRCTDCNENDKVKSLLNIFKRIMCQVVFKNHISNLTCL</sequence>
<dbReference type="CDD" id="cd03031">
    <property type="entry name" value="GRX_GRX_like"/>
    <property type="match status" value="1"/>
</dbReference>
<dbReference type="PANTHER" id="PTHR45669">
    <property type="entry name" value="GLUTAREDOXIN DOMAIN-CONTAINING CYSTEINE-RICH PROTEIN CG12206-RELATED"/>
    <property type="match status" value="1"/>
</dbReference>
<organism evidence="3 4">
    <name type="scientific">Gossypium barbadense</name>
    <name type="common">Sea Island cotton</name>
    <name type="synonym">Hibiscus barbadensis</name>
    <dbReference type="NCBI Taxonomy" id="3634"/>
    <lineage>
        <taxon>Eukaryota</taxon>
        <taxon>Viridiplantae</taxon>
        <taxon>Streptophyta</taxon>
        <taxon>Embryophyta</taxon>
        <taxon>Tracheophyta</taxon>
        <taxon>Spermatophyta</taxon>
        <taxon>Magnoliopsida</taxon>
        <taxon>eudicotyledons</taxon>
        <taxon>Gunneridae</taxon>
        <taxon>Pentapetalae</taxon>
        <taxon>rosids</taxon>
        <taxon>malvids</taxon>
        <taxon>Malvales</taxon>
        <taxon>Malvaceae</taxon>
        <taxon>Malvoideae</taxon>
        <taxon>Gossypium</taxon>
    </lineage>
</organism>
<dbReference type="Gene3D" id="3.40.30.10">
    <property type="entry name" value="Glutaredoxin"/>
    <property type="match status" value="1"/>
</dbReference>
<evidence type="ECO:0000259" key="2">
    <source>
        <dbReference type="Pfam" id="PF00462"/>
    </source>
</evidence>
<dbReference type="OrthoDB" id="423313at2759"/>
<feature type="region of interest" description="Disordered" evidence="1">
    <location>
        <begin position="99"/>
        <end position="124"/>
    </location>
</feature>
<gene>
    <name evidence="3" type="ORF">ES319_A02G106900v1</name>
</gene>
<feature type="domain" description="Glutaredoxin" evidence="2">
    <location>
        <begin position="199"/>
        <end position="267"/>
    </location>
</feature>
<evidence type="ECO:0000313" key="3">
    <source>
        <dbReference type="EMBL" id="KAB2093651.1"/>
    </source>
</evidence>